<evidence type="ECO:0000313" key="3">
    <source>
        <dbReference type="Proteomes" id="UP000807469"/>
    </source>
</evidence>
<protein>
    <submittedName>
        <fullName evidence="2">Uncharacterized protein</fullName>
    </submittedName>
</protein>
<proteinExistence type="predicted"/>
<accession>A0A9P5Z0L3</accession>
<dbReference type="Proteomes" id="UP000807469">
    <property type="component" value="Unassembled WGS sequence"/>
</dbReference>
<dbReference type="EMBL" id="MU155259">
    <property type="protein sequence ID" value="KAF9477500.1"/>
    <property type="molecule type" value="Genomic_DNA"/>
</dbReference>
<reference evidence="2" key="1">
    <citation type="submission" date="2020-11" db="EMBL/GenBank/DDBJ databases">
        <authorList>
            <consortium name="DOE Joint Genome Institute"/>
            <person name="Ahrendt S."/>
            <person name="Riley R."/>
            <person name="Andreopoulos W."/>
            <person name="Labutti K."/>
            <person name="Pangilinan J."/>
            <person name="Ruiz-Duenas F.J."/>
            <person name="Barrasa J.M."/>
            <person name="Sanchez-Garcia M."/>
            <person name="Camarero S."/>
            <person name="Miyauchi S."/>
            <person name="Serrano A."/>
            <person name="Linde D."/>
            <person name="Babiker R."/>
            <person name="Drula E."/>
            <person name="Ayuso-Fernandez I."/>
            <person name="Pacheco R."/>
            <person name="Padilla G."/>
            <person name="Ferreira P."/>
            <person name="Barriuso J."/>
            <person name="Kellner H."/>
            <person name="Castanera R."/>
            <person name="Alfaro M."/>
            <person name="Ramirez L."/>
            <person name="Pisabarro A.G."/>
            <person name="Kuo A."/>
            <person name="Tritt A."/>
            <person name="Lipzen A."/>
            <person name="He G."/>
            <person name="Yan M."/>
            <person name="Ng V."/>
            <person name="Cullen D."/>
            <person name="Martin F."/>
            <person name="Rosso M.-N."/>
            <person name="Henrissat B."/>
            <person name="Hibbett D."/>
            <person name="Martinez A.T."/>
            <person name="Grigoriev I.V."/>
        </authorList>
    </citation>
    <scope>NUCLEOTIDE SEQUENCE</scope>
    <source>
        <strain evidence="2">CIRM-BRFM 674</strain>
    </source>
</reference>
<comment type="caution">
    <text evidence="2">The sequence shown here is derived from an EMBL/GenBank/DDBJ whole genome shotgun (WGS) entry which is preliminary data.</text>
</comment>
<feature type="region of interest" description="Disordered" evidence="1">
    <location>
        <begin position="1"/>
        <end position="47"/>
    </location>
</feature>
<dbReference type="AlphaFoldDB" id="A0A9P5Z0L3"/>
<gene>
    <name evidence="2" type="ORF">BDN70DRAFT_881136</name>
</gene>
<evidence type="ECO:0000256" key="1">
    <source>
        <dbReference type="SAM" id="MobiDB-lite"/>
    </source>
</evidence>
<name>A0A9P5Z0L3_9AGAR</name>
<sequence length="83" mass="9573">MGSVNHYLSDTDFDWDTDSSDDEYDDEYDPETDVSSSDDEFEELEGDELTASLQRSLEHEVAHGFLEEGGGEARVWIYWKLML</sequence>
<feature type="compositionally biased region" description="Acidic residues" evidence="1">
    <location>
        <begin position="11"/>
        <end position="47"/>
    </location>
</feature>
<keyword evidence="3" id="KW-1185">Reference proteome</keyword>
<organism evidence="2 3">
    <name type="scientific">Pholiota conissans</name>
    <dbReference type="NCBI Taxonomy" id="109636"/>
    <lineage>
        <taxon>Eukaryota</taxon>
        <taxon>Fungi</taxon>
        <taxon>Dikarya</taxon>
        <taxon>Basidiomycota</taxon>
        <taxon>Agaricomycotina</taxon>
        <taxon>Agaricomycetes</taxon>
        <taxon>Agaricomycetidae</taxon>
        <taxon>Agaricales</taxon>
        <taxon>Agaricineae</taxon>
        <taxon>Strophariaceae</taxon>
        <taxon>Pholiota</taxon>
    </lineage>
</organism>
<evidence type="ECO:0000313" key="2">
    <source>
        <dbReference type="EMBL" id="KAF9477500.1"/>
    </source>
</evidence>